<evidence type="ECO:0000313" key="2">
    <source>
        <dbReference type="Proteomes" id="UP000003678"/>
    </source>
</evidence>
<comment type="caution">
    <text evidence="1">The sequence shown here is derived from an EMBL/GenBank/DDBJ whole genome shotgun (WGS) entry which is preliminary data.</text>
</comment>
<sequence length="37" mass="4196">MLLLRIPPLRNATYCGCDLLVLKSKNPGRSRDFVAYT</sequence>
<gene>
    <name evidence="1" type="ORF">BCETI_7000350</name>
</gene>
<proteinExistence type="predicted"/>
<accession>C0GAN1</accession>
<name>C0GAN1_9HYPH</name>
<reference evidence="1 2" key="1">
    <citation type="submission" date="2009-03" db="EMBL/GenBank/DDBJ databases">
        <authorList>
            <person name="Setubal J.C."/>
            <person name="Boyle S."/>
            <person name="Crasta O.R."/>
            <person name="Gillespie J.J."/>
            <person name="Kenyon R.W."/>
            <person name="Lu J."/>
            <person name="Mane S."/>
            <person name="Nagrani S."/>
            <person name="Shallom J.M."/>
            <person name="Shallom S."/>
            <person name="Shukla M."/>
            <person name="Snyder E.E."/>
            <person name="Sobral B.W."/>
            <person name="Wattam A.R."/>
            <person name="Will R."/>
            <person name="Williams K."/>
            <person name="Yoo H."/>
            <person name="Bruce D.H."/>
            <person name="Detter C."/>
            <person name="Munk C."/>
            <person name="Brettin T.S."/>
            <person name="Ficht T."/>
        </authorList>
    </citation>
    <scope>NUCLEOTIDE SEQUENCE [LARGE SCALE GENOMIC DNA]</scope>
    <source>
        <strain evidence="1 2">Cudo</strain>
    </source>
</reference>
<dbReference type="AlphaFoldDB" id="C0GAN1"/>
<dbReference type="Proteomes" id="UP000003678">
    <property type="component" value="Unassembled WGS sequence"/>
</dbReference>
<protein>
    <submittedName>
        <fullName evidence="1">Uncharacterized protein</fullName>
    </submittedName>
</protein>
<dbReference type="EMBL" id="ACJD01000007">
    <property type="protein sequence ID" value="EEH12899.1"/>
    <property type="molecule type" value="Genomic_DNA"/>
</dbReference>
<evidence type="ECO:0000313" key="1">
    <source>
        <dbReference type="EMBL" id="EEH12899.1"/>
    </source>
</evidence>
<organism evidence="1 2">
    <name type="scientific">Brucella ceti str. Cudo</name>
    <dbReference type="NCBI Taxonomy" id="595497"/>
    <lineage>
        <taxon>Bacteria</taxon>
        <taxon>Pseudomonadati</taxon>
        <taxon>Pseudomonadota</taxon>
        <taxon>Alphaproteobacteria</taxon>
        <taxon>Hyphomicrobiales</taxon>
        <taxon>Brucellaceae</taxon>
        <taxon>Brucella/Ochrobactrum group</taxon>
        <taxon>Brucella</taxon>
    </lineage>
</organism>